<protein>
    <submittedName>
        <fullName evidence="4">50S ribosomal protein L34</fullName>
    </submittedName>
</protein>
<reference evidence="4" key="1">
    <citation type="submission" date="2017-02" db="UniProtKB">
        <authorList>
            <consortium name="WormBaseParasite"/>
        </authorList>
    </citation>
    <scope>IDENTIFICATION</scope>
</reference>
<name>A0A0N4VVQ1_HAEPC</name>
<gene>
    <name evidence="2" type="ORF">HPLM_LOCUS1369</name>
</gene>
<accession>A0A0N4VVQ1</accession>
<organism evidence="4">
    <name type="scientific">Haemonchus placei</name>
    <name type="common">Barber's pole worm</name>
    <dbReference type="NCBI Taxonomy" id="6290"/>
    <lineage>
        <taxon>Eukaryota</taxon>
        <taxon>Metazoa</taxon>
        <taxon>Ecdysozoa</taxon>
        <taxon>Nematoda</taxon>
        <taxon>Chromadorea</taxon>
        <taxon>Rhabditida</taxon>
        <taxon>Rhabditina</taxon>
        <taxon>Rhabditomorpha</taxon>
        <taxon>Strongyloidea</taxon>
        <taxon>Trichostrongylidae</taxon>
        <taxon>Haemonchus</taxon>
    </lineage>
</organism>
<evidence type="ECO:0000313" key="4">
    <source>
        <dbReference type="WBParaSite" id="HPLM_0000137101-mRNA-1"/>
    </source>
</evidence>
<dbReference type="AlphaFoldDB" id="A0A0N4VVQ1"/>
<evidence type="ECO:0000313" key="3">
    <source>
        <dbReference type="Proteomes" id="UP000268014"/>
    </source>
</evidence>
<dbReference type="WBParaSite" id="HPLM_0000137101-mRNA-1">
    <property type="protein sequence ID" value="HPLM_0000137101-mRNA-1"/>
    <property type="gene ID" value="HPLM_0000137101"/>
</dbReference>
<reference evidence="2 3" key="2">
    <citation type="submission" date="2018-11" db="EMBL/GenBank/DDBJ databases">
        <authorList>
            <consortium name="Pathogen Informatics"/>
        </authorList>
    </citation>
    <scope>NUCLEOTIDE SEQUENCE [LARGE SCALE GENOMIC DNA]</scope>
    <source>
        <strain evidence="2 3">MHpl1</strain>
    </source>
</reference>
<sequence length="40" mass="4577">MPLTSKLVLKKRGRQKGHETTRMRNSKTGTRSLLLVNLII</sequence>
<keyword evidence="3" id="KW-1185">Reference proteome</keyword>
<dbReference type="Proteomes" id="UP000268014">
    <property type="component" value="Unassembled WGS sequence"/>
</dbReference>
<evidence type="ECO:0000256" key="1">
    <source>
        <dbReference type="SAM" id="MobiDB-lite"/>
    </source>
</evidence>
<proteinExistence type="predicted"/>
<evidence type="ECO:0000313" key="2">
    <source>
        <dbReference type="EMBL" id="VDO09168.1"/>
    </source>
</evidence>
<dbReference type="EMBL" id="UZAF01001771">
    <property type="protein sequence ID" value="VDO09168.1"/>
    <property type="molecule type" value="Genomic_DNA"/>
</dbReference>
<feature type="region of interest" description="Disordered" evidence="1">
    <location>
        <begin position="1"/>
        <end position="28"/>
    </location>
</feature>